<dbReference type="InterPro" id="IPR036871">
    <property type="entry name" value="PX_dom_sf"/>
</dbReference>
<feature type="region of interest" description="Disordered" evidence="1">
    <location>
        <begin position="29"/>
        <end position="51"/>
    </location>
</feature>
<dbReference type="PROSITE" id="PS50195">
    <property type="entry name" value="PX"/>
    <property type="match status" value="1"/>
</dbReference>
<evidence type="ECO:0000313" key="3">
    <source>
        <dbReference type="EMBL" id="TYJ54956.1"/>
    </source>
</evidence>
<organism evidence="3 4">
    <name type="scientific">Cryptococcus floricola</name>
    <dbReference type="NCBI Taxonomy" id="2591691"/>
    <lineage>
        <taxon>Eukaryota</taxon>
        <taxon>Fungi</taxon>
        <taxon>Dikarya</taxon>
        <taxon>Basidiomycota</taxon>
        <taxon>Agaricomycotina</taxon>
        <taxon>Tremellomycetes</taxon>
        <taxon>Tremellales</taxon>
        <taxon>Cryptococcaceae</taxon>
        <taxon>Cryptococcus</taxon>
    </lineage>
</organism>
<dbReference type="PANTHER" id="PTHR10555">
    <property type="entry name" value="SORTING NEXIN"/>
    <property type="match status" value="1"/>
</dbReference>
<feature type="domain" description="PX" evidence="2">
    <location>
        <begin position="112"/>
        <end position="230"/>
    </location>
</feature>
<comment type="caution">
    <text evidence="3">The sequence shown here is derived from an EMBL/GenBank/DDBJ whole genome shotgun (WGS) entry which is preliminary data.</text>
</comment>
<sequence length="230" mass="25081">MPHSPPPTSLPLASSSSLVLLPPSPAASTHSSLSYEEASFDQNNTHPNDDAAAQRPILGLRDILSMHSQDLARKAGLSTTRARSPRGGIRVNTATYIGDEERRVFGKQVVIGGWKVVGGKSWTDVGKLGAYVVYDIDIELVDGGSINILRRYSHFESLRSALVRRYPYLQSAIPLLPGKLHMTKFSPKFLEDRQIRLQRFLKAVVLHPDMGRGGPDSVVGAWIIGDGSLS</sequence>
<dbReference type="InterPro" id="IPR001683">
    <property type="entry name" value="PX_dom"/>
</dbReference>
<dbReference type="Gene3D" id="3.30.1520.10">
    <property type="entry name" value="Phox-like domain"/>
    <property type="match status" value="1"/>
</dbReference>
<protein>
    <recommendedName>
        <fullName evidence="2">PX domain-containing protein</fullName>
    </recommendedName>
</protein>
<dbReference type="Pfam" id="PF00787">
    <property type="entry name" value="PX"/>
    <property type="match status" value="1"/>
</dbReference>
<keyword evidence="4" id="KW-1185">Reference proteome</keyword>
<evidence type="ECO:0000259" key="2">
    <source>
        <dbReference type="PROSITE" id="PS50195"/>
    </source>
</evidence>
<feature type="compositionally biased region" description="Polar residues" evidence="1">
    <location>
        <begin position="29"/>
        <end position="46"/>
    </location>
</feature>
<dbReference type="SMART" id="SM00312">
    <property type="entry name" value="PX"/>
    <property type="match status" value="1"/>
</dbReference>
<dbReference type="GO" id="GO:0005768">
    <property type="term" value="C:endosome"/>
    <property type="evidence" value="ECO:0007669"/>
    <property type="project" value="TreeGrafter"/>
</dbReference>
<evidence type="ECO:0000313" key="4">
    <source>
        <dbReference type="Proteomes" id="UP000322245"/>
    </source>
</evidence>
<reference evidence="3 4" key="1">
    <citation type="submission" date="2017-05" db="EMBL/GenBank/DDBJ databases">
        <title>The Genome Sequence of Tsuchiyaea wingfieldii DSM 27421.</title>
        <authorList>
            <person name="Cuomo C."/>
            <person name="Passer A."/>
            <person name="Billmyre B."/>
            <person name="Heitman J."/>
        </authorList>
    </citation>
    <scope>NUCLEOTIDE SEQUENCE [LARGE SCALE GENOMIC DNA]</scope>
    <source>
        <strain evidence="3 4">DSM 27421</strain>
    </source>
</reference>
<proteinExistence type="predicted"/>
<dbReference type="SUPFAM" id="SSF64268">
    <property type="entry name" value="PX domain"/>
    <property type="match status" value="1"/>
</dbReference>
<dbReference type="EMBL" id="NIDF01000049">
    <property type="protein sequence ID" value="TYJ54956.1"/>
    <property type="molecule type" value="Genomic_DNA"/>
</dbReference>
<evidence type="ECO:0000256" key="1">
    <source>
        <dbReference type="SAM" id="MobiDB-lite"/>
    </source>
</evidence>
<name>A0A5D3AYN4_9TREE</name>
<accession>A0A5D3AYN4</accession>
<dbReference type="Proteomes" id="UP000322245">
    <property type="component" value="Unassembled WGS sequence"/>
</dbReference>
<gene>
    <name evidence="3" type="ORF">B9479_004368</name>
</gene>
<dbReference type="AlphaFoldDB" id="A0A5D3AYN4"/>
<dbReference type="PANTHER" id="PTHR10555:SF170">
    <property type="entry name" value="FI18122P1"/>
    <property type="match status" value="1"/>
</dbReference>
<dbReference type="GO" id="GO:0035091">
    <property type="term" value="F:phosphatidylinositol binding"/>
    <property type="evidence" value="ECO:0007669"/>
    <property type="project" value="InterPro"/>
</dbReference>